<evidence type="ECO:0000313" key="2">
    <source>
        <dbReference type="EMBL" id="EJK43961.1"/>
    </source>
</evidence>
<name>K0R5S2_THAOC</name>
<sequence length="96" mass="10380">MPTSTDRIPAGEFRSLEHLGRGEPHPPENFLGPANLSAKGNVCFLCMSDLDLGASVARKKGLDKEIKIKFAKCLPTGNELIAYLASLGGATRKRKR</sequence>
<feature type="non-terminal residue" evidence="2">
    <location>
        <position position="96"/>
    </location>
</feature>
<dbReference type="EMBL" id="AGNL01050381">
    <property type="protein sequence ID" value="EJK43961.1"/>
    <property type="molecule type" value="Genomic_DNA"/>
</dbReference>
<gene>
    <name evidence="2" type="ORF">THAOC_37545</name>
</gene>
<protein>
    <submittedName>
        <fullName evidence="2">Uncharacterized protein</fullName>
    </submittedName>
</protein>
<comment type="caution">
    <text evidence="2">The sequence shown here is derived from an EMBL/GenBank/DDBJ whole genome shotgun (WGS) entry which is preliminary data.</text>
</comment>
<proteinExistence type="predicted"/>
<evidence type="ECO:0000313" key="3">
    <source>
        <dbReference type="Proteomes" id="UP000266841"/>
    </source>
</evidence>
<keyword evidence="3" id="KW-1185">Reference proteome</keyword>
<accession>K0R5S2</accession>
<feature type="compositionally biased region" description="Basic and acidic residues" evidence="1">
    <location>
        <begin position="14"/>
        <end position="26"/>
    </location>
</feature>
<dbReference type="AlphaFoldDB" id="K0R5S2"/>
<dbReference type="Proteomes" id="UP000266841">
    <property type="component" value="Unassembled WGS sequence"/>
</dbReference>
<organism evidence="2 3">
    <name type="scientific">Thalassiosira oceanica</name>
    <name type="common">Marine diatom</name>
    <dbReference type="NCBI Taxonomy" id="159749"/>
    <lineage>
        <taxon>Eukaryota</taxon>
        <taxon>Sar</taxon>
        <taxon>Stramenopiles</taxon>
        <taxon>Ochrophyta</taxon>
        <taxon>Bacillariophyta</taxon>
        <taxon>Coscinodiscophyceae</taxon>
        <taxon>Thalassiosirophycidae</taxon>
        <taxon>Thalassiosirales</taxon>
        <taxon>Thalassiosiraceae</taxon>
        <taxon>Thalassiosira</taxon>
    </lineage>
</organism>
<evidence type="ECO:0000256" key="1">
    <source>
        <dbReference type="SAM" id="MobiDB-lite"/>
    </source>
</evidence>
<reference evidence="2 3" key="1">
    <citation type="journal article" date="2012" name="Genome Biol.">
        <title>Genome and low-iron response of an oceanic diatom adapted to chronic iron limitation.</title>
        <authorList>
            <person name="Lommer M."/>
            <person name="Specht M."/>
            <person name="Roy A.S."/>
            <person name="Kraemer L."/>
            <person name="Andreson R."/>
            <person name="Gutowska M.A."/>
            <person name="Wolf J."/>
            <person name="Bergner S.V."/>
            <person name="Schilhabel M.B."/>
            <person name="Klostermeier U.C."/>
            <person name="Beiko R.G."/>
            <person name="Rosenstiel P."/>
            <person name="Hippler M."/>
            <person name="Laroche J."/>
        </authorList>
    </citation>
    <scope>NUCLEOTIDE SEQUENCE [LARGE SCALE GENOMIC DNA]</scope>
    <source>
        <strain evidence="2 3">CCMP1005</strain>
    </source>
</reference>
<feature type="region of interest" description="Disordered" evidence="1">
    <location>
        <begin position="1"/>
        <end position="32"/>
    </location>
</feature>